<dbReference type="PANTHER" id="PTHR23513">
    <property type="entry name" value="INTEGRAL MEMBRANE EFFLUX PROTEIN-RELATED"/>
    <property type="match status" value="1"/>
</dbReference>
<feature type="transmembrane region" description="Helical" evidence="7">
    <location>
        <begin position="331"/>
        <end position="351"/>
    </location>
</feature>
<name>A0A941EPZ7_9ACTN</name>
<comment type="subcellular location">
    <subcellularLocation>
        <location evidence="1">Cell membrane</location>
        <topology evidence="1">Multi-pass membrane protein</topology>
    </subcellularLocation>
</comment>
<evidence type="ECO:0000313" key="8">
    <source>
        <dbReference type="EMBL" id="MBR7834427.1"/>
    </source>
</evidence>
<dbReference type="RefSeq" id="WP_212528948.1">
    <property type="nucleotide sequence ID" value="NZ_JAGSOG010000058.1"/>
</dbReference>
<dbReference type="GO" id="GO:0005886">
    <property type="term" value="C:plasma membrane"/>
    <property type="evidence" value="ECO:0007669"/>
    <property type="project" value="UniProtKB-SubCell"/>
</dbReference>
<gene>
    <name evidence="8" type="ORF">KDL01_14225</name>
</gene>
<feature type="transmembrane region" description="Helical" evidence="7">
    <location>
        <begin position="270"/>
        <end position="290"/>
    </location>
</feature>
<dbReference type="CDD" id="cd06173">
    <property type="entry name" value="MFS_MefA_like"/>
    <property type="match status" value="1"/>
</dbReference>
<feature type="transmembrane region" description="Helical" evidence="7">
    <location>
        <begin position="242"/>
        <end position="264"/>
    </location>
</feature>
<evidence type="ECO:0000256" key="4">
    <source>
        <dbReference type="ARBA" id="ARBA00022692"/>
    </source>
</evidence>
<feature type="transmembrane region" description="Helical" evidence="7">
    <location>
        <begin position="393"/>
        <end position="414"/>
    </location>
</feature>
<evidence type="ECO:0000313" key="9">
    <source>
        <dbReference type="Proteomes" id="UP000675781"/>
    </source>
</evidence>
<reference evidence="8" key="1">
    <citation type="submission" date="2021-04" db="EMBL/GenBank/DDBJ databases">
        <title>Genome based classification of Actinospica acidithermotolerans sp. nov., an actinobacterium isolated from an Indonesian hot spring.</title>
        <authorList>
            <person name="Kusuma A.B."/>
            <person name="Putra K.E."/>
            <person name="Nafisah S."/>
            <person name="Loh J."/>
            <person name="Nouioui I."/>
            <person name="Goodfellow M."/>
        </authorList>
    </citation>
    <scope>NUCLEOTIDE SEQUENCE</scope>
    <source>
        <strain evidence="8">CSCA 57</strain>
    </source>
</reference>
<keyword evidence="2" id="KW-0813">Transport</keyword>
<dbReference type="PANTHER" id="PTHR23513:SF17">
    <property type="entry name" value="MEMBRANE PROTEIN"/>
    <property type="match status" value="1"/>
</dbReference>
<dbReference type="Pfam" id="PF05977">
    <property type="entry name" value="MFS_3"/>
    <property type="match status" value="1"/>
</dbReference>
<dbReference type="InterPro" id="IPR036259">
    <property type="entry name" value="MFS_trans_sf"/>
</dbReference>
<dbReference type="SUPFAM" id="SSF103473">
    <property type="entry name" value="MFS general substrate transporter"/>
    <property type="match status" value="1"/>
</dbReference>
<sequence length="442" mass="45043">MTAATTVPALAAPIDTAPRIRPAVREPQFVCYLAGQSVSQLGNMVWYVAMSWTAVQDASAATASVLMILSSLPTIAFTLLGGVIVDRHDVRRLMLGSDLLRTLVTLAAAGIALLHPGIALLAVLALVFGTVNAVFQPAAGSMQPRLLRPEQYAGGAMLNTVTGRLALSLGGPLGGLAVAFGGLPLGLLVDAGTFAVSVATLYFVRPAPLAASAAAGSGRRDYVREFRAGFSFLFRHPVLGPLSAAVLLMELGFIGPMNIGLAVLSKAHGWGAHGIGLMLTGFGLGAVAGAILTNRLRIRSHIGTWIAVSAALIGASLYADARATDLPAAVAATALVGLFGGPSNVLGTVLIQTETPDALRGRVSSFQTLISLGTVPLAMLGTGFAAAAVGVHATYAACAVIEAAALLTLLSPAFRRARIAERGSGGAVVEAEAEAEAADRSR</sequence>
<feature type="transmembrane region" description="Helical" evidence="7">
    <location>
        <begin position="29"/>
        <end position="49"/>
    </location>
</feature>
<comment type="caution">
    <text evidence="8">The sequence shown here is derived from an EMBL/GenBank/DDBJ whole genome shotgun (WGS) entry which is preliminary data.</text>
</comment>
<evidence type="ECO:0000256" key="5">
    <source>
        <dbReference type="ARBA" id="ARBA00022989"/>
    </source>
</evidence>
<keyword evidence="5 7" id="KW-1133">Transmembrane helix</keyword>
<proteinExistence type="predicted"/>
<keyword evidence="4 7" id="KW-0812">Transmembrane</keyword>
<dbReference type="InterPro" id="IPR010290">
    <property type="entry name" value="TM_effector"/>
</dbReference>
<keyword evidence="9" id="KW-1185">Reference proteome</keyword>
<evidence type="ECO:0000256" key="3">
    <source>
        <dbReference type="ARBA" id="ARBA00022475"/>
    </source>
</evidence>
<dbReference type="Proteomes" id="UP000675781">
    <property type="component" value="Unassembled WGS sequence"/>
</dbReference>
<feature type="transmembrane region" description="Helical" evidence="7">
    <location>
        <begin position="106"/>
        <end position="128"/>
    </location>
</feature>
<dbReference type="Gene3D" id="1.20.1250.20">
    <property type="entry name" value="MFS general substrate transporter like domains"/>
    <property type="match status" value="1"/>
</dbReference>
<feature type="transmembrane region" description="Helical" evidence="7">
    <location>
        <begin position="363"/>
        <end position="387"/>
    </location>
</feature>
<evidence type="ECO:0000256" key="1">
    <source>
        <dbReference type="ARBA" id="ARBA00004651"/>
    </source>
</evidence>
<protein>
    <submittedName>
        <fullName evidence="8">MFS transporter</fullName>
    </submittedName>
</protein>
<feature type="transmembrane region" description="Helical" evidence="7">
    <location>
        <begin position="61"/>
        <end position="85"/>
    </location>
</feature>
<feature type="transmembrane region" description="Helical" evidence="7">
    <location>
        <begin position="302"/>
        <end position="319"/>
    </location>
</feature>
<evidence type="ECO:0000256" key="2">
    <source>
        <dbReference type="ARBA" id="ARBA00022448"/>
    </source>
</evidence>
<evidence type="ECO:0000256" key="7">
    <source>
        <dbReference type="SAM" id="Phobius"/>
    </source>
</evidence>
<dbReference type="AlphaFoldDB" id="A0A941EPZ7"/>
<evidence type="ECO:0000256" key="6">
    <source>
        <dbReference type="ARBA" id="ARBA00023136"/>
    </source>
</evidence>
<organism evidence="8 9">
    <name type="scientific">Actinospica durhamensis</name>
    <dbReference type="NCBI Taxonomy" id="1508375"/>
    <lineage>
        <taxon>Bacteria</taxon>
        <taxon>Bacillati</taxon>
        <taxon>Actinomycetota</taxon>
        <taxon>Actinomycetes</taxon>
        <taxon>Catenulisporales</taxon>
        <taxon>Actinospicaceae</taxon>
        <taxon>Actinospica</taxon>
    </lineage>
</organism>
<dbReference type="EMBL" id="JAGSOG010000058">
    <property type="protein sequence ID" value="MBR7834427.1"/>
    <property type="molecule type" value="Genomic_DNA"/>
</dbReference>
<accession>A0A941EPZ7</accession>
<keyword evidence="3" id="KW-1003">Cell membrane</keyword>
<feature type="transmembrane region" description="Helical" evidence="7">
    <location>
        <begin position="176"/>
        <end position="204"/>
    </location>
</feature>
<keyword evidence="6 7" id="KW-0472">Membrane</keyword>